<reference evidence="1" key="1">
    <citation type="journal article" date="2014" name="Front. Microbiol.">
        <title>High frequency of phylogenetically diverse reductive dehalogenase-homologous genes in deep subseafloor sedimentary metagenomes.</title>
        <authorList>
            <person name="Kawai M."/>
            <person name="Futagami T."/>
            <person name="Toyoda A."/>
            <person name="Takaki Y."/>
            <person name="Nishi S."/>
            <person name="Hori S."/>
            <person name="Arai W."/>
            <person name="Tsubouchi T."/>
            <person name="Morono Y."/>
            <person name="Uchiyama I."/>
            <person name="Ito T."/>
            <person name="Fujiyama A."/>
            <person name="Inagaki F."/>
            <person name="Takami H."/>
        </authorList>
    </citation>
    <scope>NUCLEOTIDE SEQUENCE</scope>
    <source>
        <strain evidence="1">Expedition CK06-06</strain>
    </source>
</reference>
<evidence type="ECO:0000313" key="1">
    <source>
        <dbReference type="EMBL" id="GAH66457.1"/>
    </source>
</evidence>
<name>X1HAT0_9ZZZZ</name>
<organism evidence="1">
    <name type="scientific">marine sediment metagenome</name>
    <dbReference type="NCBI Taxonomy" id="412755"/>
    <lineage>
        <taxon>unclassified sequences</taxon>
        <taxon>metagenomes</taxon>
        <taxon>ecological metagenomes</taxon>
    </lineage>
</organism>
<dbReference type="EMBL" id="BARU01026757">
    <property type="protein sequence ID" value="GAH66457.1"/>
    <property type="molecule type" value="Genomic_DNA"/>
</dbReference>
<gene>
    <name evidence="1" type="ORF">S03H2_42946</name>
</gene>
<accession>X1HAT0</accession>
<proteinExistence type="predicted"/>
<comment type="caution">
    <text evidence="1">The sequence shown here is derived from an EMBL/GenBank/DDBJ whole genome shotgun (WGS) entry which is preliminary data.</text>
</comment>
<protein>
    <submittedName>
        <fullName evidence="1">Uncharacterized protein</fullName>
    </submittedName>
</protein>
<sequence>MDTEDIWADFPDIEDWGGHVPMLTDYENYDMHIGRWFRDHFTEESLRGLMEKAEKWDELPPHSDGKTYLRWKWRAERAEQKLEAVRKLVEQDLPQIIMTHYFRRRFYELTDFPVPDWFKKAMEAEDEA</sequence>
<dbReference type="AlphaFoldDB" id="X1HAT0"/>